<dbReference type="EMBL" id="LWMH01000002">
    <property type="protein sequence ID" value="KZS44586.1"/>
    <property type="molecule type" value="Genomic_DNA"/>
</dbReference>
<dbReference type="OrthoDB" id="9769353at2"/>
<comment type="caution">
    <text evidence="2">The sequence shown here is derived from an EMBL/GenBank/DDBJ whole genome shotgun (WGS) entry which is preliminary data.</text>
</comment>
<organism evidence="2 3">
    <name type="scientific">Paenibacillus glucanolyticus</name>
    <dbReference type="NCBI Taxonomy" id="59843"/>
    <lineage>
        <taxon>Bacteria</taxon>
        <taxon>Bacillati</taxon>
        <taxon>Bacillota</taxon>
        <taxon>Bacilli</taxon>
        <taxon>Bacillales</taxon>
        <taxon>Paenibacillaceae</taxon>
        <taxon>Paenibacillus</taxon>
    </lineage>
</organism>
<dbReference type="AlphaFoldDB" id="A0A163FW09"/>
<proteinExistence type="predicted"/>
<dbReference type="RefSeq" id="WP_063480479.1">
    <property type="nucleotide sequence ID" value="NZ_CP147845.1"/>
</dbReference>
<keyword evidence="3" id="KW-1185">Reference proteome</keyword>
<reference evidence="2" key="1">
    <citation type="journal article" date="2016" name="Genome Announc.">
        <title>Draft genomes of two strains of Paenibacillus glucanolyticus with capability to degrade lignocellulose.</title>
        <authorList>
            <person name="Mathews S.L."/>
            <person name="Pawlak J."/>
            <person name="Grunden A.M."/>
        </authorList>
    </citation>
    <scope>NUCLEOTIDE SEQUENCE [LARGE SCALE GENOMIC DNA]</scope>
    <source>
        <strain evidence="2">SLM1</strain>
    </source>
</reference>
<protein>
    <recommendedName>
        <fullName evidence="1">Recombinase zinc beta ribbon domain-containing protein</fullName>
    </recommendedName>
</protein>
<dbReference type="InterPro" id="IPR025827">
    <property type="entry name" value="Zn_ribbon_recom_dom"/>
</dbReference>
<gene>
    <name evidence="2" type="ORF">AWU65_31545</name>
</gene>
<sequence length="125" mass="15074">MIEKIPEDKQIKIDDESLRIITDETFKSAQIEREARPKVKNMVKGVDSRFSTAHHFSNLLKCQCGGRLRKKVQKTSRQTHHYYYCRNHELYGNEVCKYRNLQREEELLDWVSEELREFVDYISNY</sequence>
<feature type="domain" description="Recombinase zinc beta ribbon" evidence="1">
    <location>
        <begin position="56"/>
        <end position="116"/>
    </location>
</feature>
<dbReference type="Proteomes" id="UP000076796">
    <property type="component" value="Unassembled WGS sequence"/>
</dbReference>
<evidence type="ECO:0000313" key="2">
    <source>
        <dbReference type="EMBL" id="KZS44586.1"/>
    </source>
</evidence>
<dbReference type="Pfam" id="PF13408">
    <property type="entry name" value="Zn_ribbon_recom"/>
    <property type="match status" value="1"/>
</dbReference>
<dbReference type="GeneID" id="97553720"/>
<evidence type="ECO:0000259" key="1">
    <source>
        <dbReference type="Pfam" id="PF13408"/>
    </source>
</evidence>
<name>A0A163FW09_9BACL</name>
<accession>A0A163FW09</accession>
<evidence type="ECO:0000313" key="3">
    <source>
        <dbReference type="Proteomes" id="UP000076796"/>
    </source>
</evidence>